<dbReference type="Pfam" id="PF00596">
    <property type="entry name" value="Aldolase_II"/>
    <property type="match status" value="1"/>
</dbReference>
<dbReference type="PANTHER" id="PTHR10672">
    <property type="entry name" value="ADDUCIN"/>
    <property type="match status" value="1"/>
</dbReference>
<dbReference type="AlphaFoldDB" id="A0AAW4XX43"/>
<evidence type="ECO:0000313" key="4">
    <source>
        <dbReference type="EMBL" id="MCD2166707.1"/>
    </source>
</evidence>
<gene>
    <name evidence="4" type="ORF">LPW39_16405</name>
</gene>
<dbReference type="NCBIfam" id="NF005451">
    <property type="entry name" value="PRK07044.1"/>
    <property type="match status" value="1"/>
</dbReference>
<accession>A0AAW4XX43</accession>
<dbReference type="Proteomes" id="UP001199260">
    <property type="component" value="Unassembled WGS sequence"/>
</dbReference>
<keyword evidence="5" id="KW-1185">Reference proteome</keyword>
<evidence type="ECO:0000256" key="1">
    <source>
        <dbReference type="ARBA" id="ARBA00037961"/>
    </source>
</evidence>
<dbReference type="InterPro" id="IPR001303">
    <property type="entry name" value="Aldolase_II/adducin_N"/>
</dbReference>
<dbReference type="EMBL" id="JAJNCT010000021">
    <property type="protein sequence ID" value="MCD2166707.1"/>
    <property type="molecule type" value="Genomic_DNA"/>
</dbReference>
<sequence>MLAMADADVQSGYDKSHTESEQRVREDLAAAYRLMAHFGMDDSIYTHISARVPGRTDQFLINPFGTLFKDITASSLVKIDAEGRIVEDTPYQVNPAGFVIHSAVHAARHDAACVVHSHTEAGVAVSSLQCGLQPSNQWALQFYNRVVYHTFEGIALDLHERERLVADLGSTAKAMVLRNHGLLTLGNSVAEAFILMLNLDRACRVQLAIQSSGQAINPVPPEVCELTARQYESGDTDVMPGQPKRADPHEREWQGLLGFLQPPGRSHYRD</sequence>
<evidence type="ECO:0000313" key="5">
    <source>
        <dbReference type="Proteomes" id="UP001199260"/>
    </source>
</evidence>
<dbReference type="PANTHER" id="PTHR10672:SF3">
    <property type="entry name" value="PROTEIN HU-LI TAI SHAO"/>
    <property type="match status" value="1"/>
</dbReference>
<comment type="similarity">
    <text evidence="1">Belongs to the aldolase class II family.</text>
</comment>
<dbReference type="InterPro" id="IPR051017">
    <property type="entry name" value="Aldolase-II_Adducin_sf"/>
</dbReference>
<reference evidence="4 5" key="1">
    <citation type="submission" date="2021-11" db="EMBL/GenBank/DDBJ databases">
        <title>Genome sequence.</title>
        <authorList>
            <person name="Sun Q."/>
        </authorList>
    </citation>
    <scope>NUCLEOTIDE SEQUENCE [LARGE SCALE GENOMIC DNA]</scope>
    <source>
        <strain evidence="4 5">KCTC 12005</strain>
    </source>
</reference>
<dbReference type="GO" id="GO:0051015">
    <property type="term" value="F:actin filament binding"/>
    <property type="evidence" value="ECO:0007669"/>
    <property type="project" value="TreeGrafter"/>
</dbReference>
<dbReference type="GO" id="GO:0005856">
    <property type="term" value="C:cytoskeleton"/>
    <property type="evidence" value="ECO:0007669"/>
    <property type="project" value="TreeGrafter"/>
</dbReference>
<dbReference type="SUPFAM" id="SSF53639">
    <property type="entry name" value="AraD/HMP-PK domain-like"/>
    <property type="match status" value="1"/>
</dbReference>
<dbReference type="RefSeq" id="WP_230777563.1">
    <property type="nucleotide sequence ID" value="NZ_JAJNCT010000021.1"/>
</dbReference>
<feature type="domain" description="Class II aldolase/adducin N-terminal" evidence="3">
    <location>
        <begin position="26"/>
        <end position="207"/>
    </location>
</feature>
<proteinExistence type="inferred from homology"/>
<feature type="region of interest" description="Disordered" evidence="2">
    <location>
        <begin position="1"/>
        <end position="22"/>
    </location>
</feature>
<protein>
    <submittedName>
        <fullName evidence="4">Class II aldolase/adducin family protein</fullName>
    </submittedName>
</protein>
<evidence type="ECO:0000259" key="3">
    <source>
        <dbReference type="SMART" id="SM01007"/>
    </source>
</evidence>
<evidence type="ECO:0000256" key="2">
    <source>
        <dbReference type="SAM" id="MobiDB-lite"/>
    </source>
</evidence>
<dbReference type="SMART" id="SM01007">
    <property type="entry name" value="Aldolase_II"/>
    <property type="match status" value="1"/>
</dbReference>
<name>A0AAW4XX43_9BURK</name>
<organism evidence="4 5">
    <name type="scientific">Comamonas koreensis</name>
    <dbReference type="NCBI Taxonomy" id="160825"/>
    <lineage>
        <taxon>Bacteria</taxon>
        <taxon>Pseudomonadati</taxon>
        <taxon>Pseudomonadota</taxon>
        <taxon>Betaproteobacteria</taxon>
        <taxon>Burkholderiales</taxon>
        <taxon>Comamonadaceae</taxon>
        <taxon>Comamonas</taxon>
    </lineage>
</organism>
<dbReference type="Gene3D" id="3.40.225.10">
    <property type="entry name" value="Class II aldolase/adducin N-terminal domain"/>
    <property type="match status" value="1"/>
</dbReference>
<dbReference type="InterPro" id="IPR036409">
    <property type="entry name" value="Aldolase_II/adducin_N_sf"/>
</dbReference>
<comment type="caution">
    <text evidence="4">The sequence shown here is derived from an EMBL/GenBank/DDBJ whole genome shotgun (WGS) entry which is preliminary data.</text>
</comment>